<dbReference type="InterPro" id="IPR011006">
    <property type="entry name" value="CheY-like_superfamily"/>
</dbReference>
<evidence type="ECO:0000313" key="5">
    <source>
        <dbReference type="EMBL" id="XCN75415.1"/>
    </source>
</evidence>
<keyword evidence="1" id="KW-0597">Phosphoprotein</keyword>
<protein>
    <submittedName>
        <fullName evidence="5">Response regulator</fullName>
    </submittedName>
</protein>
<comment type="caution">
    <text evidence="3">Lacks conserved residue(s) required for the propagation of feature annotation.</text>
</comment>
<organism evidence="5">
    <name type="scientific">Candidatus Electrothrix aestuarii</name>
    <dbReference type="NCBI Taxonomy" id="3062594"/>
    <lineage>
        <taxon>Bacteria</taxon>
        <taxon>Pseudomonadati</taxon>
        <taxon>Thermodesulfobacteriota</taxon>
        <taxon>Desulfobulbia</taxon>
        <taxon>Desulfobulbales</taxon>
        <taxon>Desulfobulbaceae</taxon>
        <taxon>Candidatus Electrothrix</taxon>
    </lineage>
</organism>
<proteinExistence type="predicted"/>
<reference evidence="5" key="1">
    <citation type="journal article" date="2024" name="Syst. Appl. Microbiol.">
        <title>First single-strain enrichments of Electrothrix cable bacteria, description of E. aestuarii sp. nov. and E. rattekaaiensis sp. nov., and proposal of a cable bacteria taxonomy following the rules of the SeqCode.</title>
        <authorList>
            <person name="Plum-Jensen L.E."/>
            <person name="Schramm A."/>
            <person name="Marshall I.P.G."/>
        </authorList>
    </citation>
    <scope>NUCLEOTIDE SEQUENCE</scope>
    <source>
        <strain evidence="5">Rat1</strain>
    </source>
</reference>
<dbReference type="InterPro" id="IPR001789">
    <property type="entry name" value="Sig_transdc_resp-reg_receiver"/>
</dbReference>
<evidence type="ECO:0000256" key="2">
    <source>
        <dbReference type="ARBA" id="ARBA00023012"/>
    </source>
</evidence>
<dbReference type="GO" id="GO:0000160">
    <property type="term" value="P:phosphorelay signal transduction system"/>
    <property type="evidence" value="ECO:0007669"/>
    <property type="project" value="UniProtKB-KW"/>
</dbReference>
<dbReference type="Pfam" id="PF00072">
    <property type="entry name" value="Response_reg"/>
    <property type="match status" value="1"/>
</dbReference>
<dbReference type="CDD" id="cd17546">
    <property type="entry name" value="REC_hyHK_CKI1_RcsC-like"/>
    <property type="match status" value="1"/>
</dbReference>
<dbReference type="PROSITE" id="PS50110">
    <property type="entry name" value="RESPONSE_REGULATORY"/>
    <property type="match status" value="1"/>
</dbReference>
<sequence>MSGLDSYEATRQIRKLKNGQDVIIIALTAQTFGKERKKALNAGCDDFISKPYREEELFVLMRKHLDIQFLYQNKGIQEFDSDGGDTKEDLEPQGIDALPEGIRNTLLEATVNLNQEAFFSALEKLPPLHEKIATSLRALVENYQFEEVERILGRKK</sequence>
<dbReference type="PANTHER" id="PTHR45339:SF1">
    <property type="entry name" value="HYBRID SIGNAL TRANSDUCTION HISTIDINE KINASE J"/>
    <property type="match status" value="1"/>
</dbReference>
<dbReference type="KEGG" id="eaj:Q3M24_07685"/>
<dbReference type="SUPFAM" id="SSF52172">
    <property type="entry name" value="CheY-like"/>
    <property type="match status" value="1"/>
</dbReference>
<evidence type="ECO:0000256" key="1">
    <source>
        <dbReference type="ARBA" id="ARBA00022553"/>
    </source>
</evidence>
<evidence type="ECO:0000259" key="4">
    <source>
        <dbReference type="PROSITE" id="PS50110"/>
    </source>
</evidence>
<feature type="domain" description="Response regulatory" evidence="4">
    <location>
        <begin position="1"/>
        <end position="65"/>
    </location>
</feature>
<keyword evidence="2" id="KW-0902">Two-component regulatory system</keyword>
<dbReference type="PANTHER" id="PTHR45339">
    <property type="entry name" value="HYBRID SIGNAL TRANSDUCTION HISTIDINE KINASE J"/>
    <property type="match status" value="1"/>
</dbReference>
<dbReference type="EMBL" id="CP159373">
    <property type="protein sequence ID" value="XCN75415.1"/>
    <property type="molecule type" value="Genomic_DNA"/>
</dbReference>
<name>A0AAU8M2W2_9BACT</name>
<dbReference type="AlphaFoldDB" id="A0AAU8M2W2"/>
<dbReference type="Gene3D" id="3.40.50.2300">
    <property type="match status" value="1"/>
</dbReference>
<gene>
    <name evidence="5" type="ORF">Q3M24_07685</name>
</gene>
<accession>A0AAU8M2W2</accession>
<evidence type="ECO:0000256" key="3">
    <source>
        <dbReference type="PROSITE-ProRule" id="PRU00169"/>
    </source>
</evidence>
<reference evidence="5" key="2">
    <citation type="submission" date="2024-06" db="EMBL/GenBank/DDBJ databases">
        <authorList>
            <person name="Plum-Jensen L.E."/>
            <person name="Schramm A."/>
            <person name="Marshall I.P.G."/>
        </authorList>
    </citation>
    <scope>NUCLEOTIDE SEQUENCE</scope>
    <source>
        <strain evidence="5">Rat1</strain>
    </source>
</reference>